<dbReference type="EMBL" id="KB742585">
    <property type="protein sequence ID" value="EOB06759.1"/>
    <property type="molecule type" value="Genomic_DNA"/>
</dbReference>
<evidence type="ECO:0000313" key="2">
    <source>
        <dbReference type="Proteomes" id="UP000296049"/>
    </source>
</evidence>
<organism evidence="1 2">
    <name type="scientific">Anas platyrhynchos</name>
    <name type="common">Mallard</name>
    <name type="synonym">Anas boschas</name>
    <dbReference type="NCBI Taxonomy" id="8839"/>
    <lineage>
        <taxon>Eukaryota</taxon>
        <taxon>Metazoa</taxon>
        <taxon>Chordata</taxon>
        <taxon>Craniata</taxon>
        <taxon>Vertebrata</taxon>
        <taxon>Euteleostomi</taxon>
        <taxon>Archelosauria</taxon>
        <taxon>Archosauria</taxon>
        <taxon>Dinosauria</taxon>
        <taxon>Saurischia</taxon>
        <taxon>Theropoda</taxon>
        <taxon>Coelurosauria</taxon>
        <taxon>Aves</taxon>
        <taxon>Neognathae</taxon>
        <taxon>Galloanserae</taxon>
        <taxon>Anseriformes</taxon>
        <taxon>Anatidae</taxon>
        <taxon>Anatinae</taxon>
        <taxon>Anas</taxon>
    </lineage>
</organism>
<accession>R0LM21</accession>
<keyword evidence="2" id="KW-1185">Reference proteome</keyword>
<evidence type="ECO:0000313" key="1">
    <source>
        <dbReference type="EMBL" id="EOB06759.1"/>
    </source>
</evidence>
<dbReference type="AlphaFoldDB" id="R0LM21"/>
<reference evidence="2" key="1">
    <citation type="journal article" date="2013" name="Nat. Genet.">
        <title>The duck genome and transcriptome provide insight into an avian influenza virus reservoir species.</title>
        <authorList>
            <person name="Huang Y."/>
            <person name="Li Y."/>
            <person name="Burt D.W."/>
            <person name="Chen H."/>
            <person name="Zhang Y."/>
            <person name="Qian W."/>
            <person name="Kim H."/>
            <person name="Gan S."/>
            <person name="Zhao Y."/>
            <person name="Li J."/>
            <person name="Yi K."/>
            <person name="Feng H."/>
            <person name="Zhu P."/>
            <person name="Li B."/>
            <person name="Liu Q."/>
            <person name="Fairley S."/>
            <person name="Magor K.E."/>
            <person name="Du Z."/>
            <person name="Hu X."/>
            <person name="Goodman L."/>
            <person name="Tafer H."/>
            <person name="Vignal A."/>
            <person name="Lee T."/>
            <person name="Kim K.W."/>
            <person name="Sheng Z."/>
            <person name="An Y."/>
            <person name="Searle S."/>
            <person name="Herrero J."/>
            <person name="Groenen M.A."/>
            <person name="Crooijmans R.P."/>
            <person name="Faraut T."/>
            <person name="Cai Q."/>
            <person name="Webster R.G."/>
            <person name="Aldridge J.R."/>
            <person name="Warren W.C."/>
            <person name="Bartschat S."/>
            <person name="Kehr S."/>
            <person name="Marz M."/>
            <person name="Stadler P.F."/>
            <person name="Smith J."/>
            <person name="Kraus R.H."/>
            <person name="Zhao Y."/>
            <person name="Ren L."/>
            <person name="Fei J."/>
            <person name="Morisson M."/>
            <person name="Kaiser P."/>
            <person name="Griffin D.K."/>
            <person name="Rao M."/>
            <person name="Pitel F."/>
            <person name="Wang J."/>
            <person name="Li N."/>
        </authorList>
    </citation>
    <scope>NUCLEOTIDE SEQUENCE [LARGE SCALE GENOMIC DNA]</scope>
</reference>
<sequence length="112" mass="12278">MHEGLMAASGKLTQDQMDCCKSGLEDQASKQGGLWITLSLTEDQDSNISTRPVEPIPHSRSRCRQGADRLIFEAPRGTGPLDHKSQTRLHTAASLPLFCCFVPALFRRAADP</sequence>
<protein>
    <submittedName>
        <fullName evidence="1">Uncharacterized protein</fullName>
    </submittedName>
</protein>
<dbReference type="Proteomes" id="UP000296049">
    <property type="component" value="Unassembled WGS sequence"/>
</dbReference>
<gene>
    <name evidence="1" type="ORF">Anapl_01071</name>
</gene>
<proteinExistence type="predicted"/>
<name>R0LM21_ANAPL</name>